<protein>
    <submittedName>
        <fullName evidence="6">Uncharacterized protein</fullName>
    </submittedName>
</protein>
<dbReference type="EMBL" id="JAAMPC010000011">
    <property type="protein sequence ID" value="KAG2280646.1"/>
    <property type="molecule type" value="Genomic_DNA"/>
</dbReference>
<evidence type="ECO:0000256" key="4">
    <source>
        <dbReference type="ARBA" id="ARBA00022840"/>
    </source>
</evidence>
<dbReference type="InterPro" id="IPR052059">
    <property type="entry name" value="CR_Ser/Thr_kinase"/>
</dbReference>
<dbReference type="GO" id="GO:0016301">
    <property type="term" value="F:kinase activity"/>
    <property type="evidence" value="ECO:0007669"/>
    <property type="project" value="UniProtKB-KW"/>
</dbReference>
<keyword evidence="1" id="KW-0808">Transferase</keyword>
<dbReference type="GO" id="GO:0005524">
    <property type="term" value="F:ATP binding"/>
    <property type="evidence" value="ECO:0007669"/>
    <property type="project" value="UniProtKB-KW"/>
</dbReference>
<reference evidence="6 7" key="1">
    <citation type="submission" date="2020-02" db="EMBL/GenBank/DDBJ databases">
        <authorList>
            <person name="Ma Q."/>
            <person name="Huang Y."/>
            <person name="Song X."/>
            <person name="Pei D."/>
        </authorList>
    </citation>
    <scope>NUCLEOTIDE SEQUENCE [LARGE SCALE GENOMIC DNA]</scope>
    <source>
        <strain evidence="6">Sxm20200214</strain>
        <tissue evidence="6">Leaf</tissue>
    </source>
</reference>
<sequence>MQVELRSLKFAAFTLEDLPLVLVKSLTSAFKEKEIREILPYLASDYAAYDDLDFESFLTQELHWILEHSSKILASKLNVSHTELATATNNFRLESMIGHGGFGSVFKGKLVFPPGQFAAFTLEDLPLVLVKSLTSAFKEKEIREILPYLASDYAAYDDLDFESFLTTLIVCLCVLFFFKFGFCVANLARASLDSGTQQQDPSKQTQCFTYRELATATNNFRLESMIGHGGFGSVFKGKLVFPPGQDLPRQFRLDAVG</sequence>
<evidence type="ECO:0000313" key="7">
    <source>
        <dbReference type="Proteomes" id="UP000886595"/>
    </source>
</evidence>
<comment type="caution">
    <text evidence="6">The sequence shown here is derived from an EMBL/GenBank/DDBJ whole genome shotgun (WGS) entry which is preliminary data.</text>
</comment>
<feature type="transmembrane region" description="Helical" evidence="5">
    <location>
        <begin position="164"/>
        <end position="188"/>
    </location>
</feature>
<dbReference type="InterPro" id="IPR011009">
    <property type="entry name" value="Kinase-like_dom_sf"/>
</dbReference>
<dbReference type="PANTHER" id="PTHR47973">
    <property type="entry name" value="CYSTEINE-RICH RECEPTOR-LIKE PROTEIN KINASE 3"/>
    <property type="match status" value="1"/>
</dbReference>
<dbReference type="OrthoDB" id="4062651at2759"/>
<keyword evidence="4" id="KW-0067">ATP-binding</keyword>
<evidence type="ECO:0000256" key="3">
    <source>
        <dbReference type="ARBA" id="ARBA00022777"/>
    </source>
</evidence>
<keyword evidence="5" id="KW-1133">Transmembrane helix</keyword>
<evidence type="ECO:0000313" key="6">
    <source>
        <dbReference type="EMBL" id="KAG2280646.1"/>
    </source>
</evidence>
<keyword evidence="5" id="KW-0472">Membrane</keyword>
<gene>
    <name evidence="6" type="ORF">Bca52824_051866</name>
</gene>
<keyword evidence="2" id="KW-0547">Nucleotide-binding</keyword>
<dbReference type="AlphaFoldDB" id="A0A8X7R2J4"/>
<dbReference type="SUPFAM" id="SSF56112">
    <property type="entry name" value="Protein kinase-like (PK-like)"/>
    <property type="match status" value="2"/>
</dbReference>
<keyword evidence="5" id="KW-0812">Transmembrane</keyword>
<organism evidence="6 7">
    <name type="scientific">Brassica carinata</name>
    <name type="common">Ethiopian mustard</name>
    <name type="synonym">Abyssinian cabbage</name>
    <dbReference type="NCBI Taxonomy" id="52824"/>
    <lineage>
        <taxon>Eukaryota</taxon>
        <taxon>Viridiplantae</taxon>
        <taxon>Streptophyta</taxon>
        <taxon>Embryophyta</taxon>
        <taxon>Tracheophyta</taxon>
        <taxon>Spermatophyta</taxon>
        <taxon>Magnoliopsida</taxon>
        <taxon>eudicotyledons</taxon>
        <taxon>Gunneridae</taxon>
        <taxon>Pentapetalae</taxon>
        <taxon>rosids</taxon>
        <taxon>malvids</taxon>
        <taxon>Brassicales</taxon>
        <taxon>Brassicaceae</taxon>
        <taxon>Brassiceae</taxon>
        <taxon>Brassica</taxon>
    </lineage>
</organism>
<name>A0A8X7R2J4_BRACI</name>
<accession>A0A8X7R2J4</accession>
<dbReference type="Gene3D" id="3.30.200.20">
    <property type="entry name" value="Phosphorylase Kinase, domain 1"/>
    <property type="match status" value="2"/>
</dbReference>
<keyword evidence="7" id="KW-1185">Reference proteome</keyword>
<evidence type="ECO:0000256" key="1">
    <source>
        <dbReference type="ARBA" id="ARBA00022679"/>
    </source>
</evidence>
<evidence type="ECO:0000256" key="5">
    <source>
        <dbReference type="SAM" id="Phobius"/>
    </source>
</evidence>
<evidence type="ECO:0000256" key="2">
    <source>
        <dbReference type="ARBA" id="ARBA00022741"/>
    </source>
</evidence>
<proteinExistence type="predicted"/>
<keyword evidence="3" id="KW-0418">Kinase</keyword>
<dbReference type="Proteomes" id="UP000886595">
    <property type="component" value="Unassembled WGS sequence"/>
</dbReference>